<dbReference type="RefSeq" id="WP_188722894.1">
    <property type="nucleotide sequence ID" value="NZ_BMIF01000023.1"/>
</dbReference>
<protein>
    <recommendedName>
        <fullName evidence="4">ERF superfamily protein</fullName>
    </recommendedName>
</protein>
<evidence type="ECO:0000313" key="3">
    <source>
        <dbReference type="Proteomes" id="UP000636264"/>
    </source>
</evidence>
<dbReference type="Pfam" id="PF04404">
    <property type="entry name" value="ERF"/>
    <property type="match status" value="1"/>
</dbReference>
<gene>
    <name evidence="2" type="ORF">GCM10011385_40110</name>
</gene>
<dbReference type="Proteomes" id="UP000636264">
    <property type="component" value="Unassembled WGS sequence"/>
</dbReference>
<dbReference type="AlphaFoldDB" id="A0A916S3P8"/>
<evidence type="ECO:0008006" key="4">
    <source>
        <dbReference type="Google" id="ProtNLM"/>
    </source>
</evidence>
<reference evidence="2" key="1">
    <citation type="journal article" date="2014" name="Int. J. Syst. Evol. Microbiol.">
        <title>Complete genome sequence of Corynebacterium casei LMG S-19264T (=DSM 44701T), isolated from a smear-ripened cheese.</title>
        <authorList>
            <consortium name="US DOE Joint Genome Institute (JGI-PGF)"/>
            <person name="Walter F."/>
            <person name="Albersmeier A."/>
            <person name="Kalinowski J."/>
            <person name="Ruckert C."/>
        </authorList>
    </citation>
    <scope>NUCLEOTIDE SEQUENCE</scope>
    <source>
        <strain evidence="2">CGMCC 1.15320</strain>
    </source>
</reference>
<evidence type="ECO:0000256" key="1">
    <source>
        <dbReference type="SAM" id="MobiDB-lite"/>
    </source>
</evidence>
<keyword evidence="3" id="KW-1185">Reference proteome</keyword>
<accession>A0A916S3P8</accession>
<evidence type="ECO:0000313" key="2">
    <source>
        <dbReference type="EMBL" id="GGA81861.1"/>
    </source>
</evidence>
<dbReference type="InterPro" id="IPR007499">
    <property type="entry name" value="ERF_bacteria_virus"/>
</dbReference>
<organism evidence="2 3">
    <name type="scientific">Nitratireductor aestuarii</name>
    <dbReference type="NCBI Taxonomy" id="1735103"/>
    <lineage>
        <taxon>Bacteria</taxon>
        <taxon>Pseudomonadati</taxon>
        <taxon>Pseudomonadota</taxon>
        <taxon>Alphaproteobacteria</taxon>
        <taxon>Hyphomicrobiales</taxon>
        <taxon>Phyllobacteriaceae</taxon>
        <taxon>Nitratireductor</taxon>
    </lineage>
</organism>
<proteinExistence type="predicted"/>
<reference evidence="2" key="2">
    <citation type="submission" date="2020-09" db="EMBL/GenBank/DDBJ databases">
        <authorList>
            <person name="Sun Q."/>
            <person name="Zhou Y."/>
        </authorList>
    </citation>
    <scope>NUCLEOTIDE SEQUENCE</scope>
    <source>
        <strain evidence="2">CGMCC 1.15320</strain>
    </source>
</reference>
<dbReference type="EMBL" id="BMIF01000023">
    <property type="protein sequence ID" value="GGA81861.1"/>
    <property type="molecule type" value="Genomic_DNA"/>
</dbReference>
<comment type="caution">
    <text evidence="2">The sequence shown here is derived from an EMBL/GenBank/DDBJ whole genome shotgun (WGS) entry which is preliminary data.</text>
</comment>
<feature type="region of interest" description="Disordered" evidence="1">
    <location>
        <begin position="1"/>
        <end position="20"/>
    </location>
</feature>
<sequence>MTSNTALDLREPETSRAVDEPSRFAPAEMTPMQMAYQLIQSGADFQSVREMMALSKELAADQAKRAFDAAVAAAKSEIGPVIKNAKGHNSKAYANFAAYASAVDPVLSEHGLSYRFRTEQNDKITVTCVLSHKDGHSEENSISGPADTSGNKTAIQAIGSTLTYLQRYTLIQSLGLASAEDDDGQSHGKSAEELATVSEEQLETLRDLIAKTGSDIEKFCAYFKIDALPELRASRFEEAMQSLRKKAAK</sequence>
<feature type="compositionally biased region" description="Basic and acidic residues" evidence="1">
    <location>
        <begin position="8"/>
        <end position="20"/>
    </location>
</feature>
<name>A0A916S3P8_9HYPH</name>